<dbReference type="SUPFAM" id="SSF47240">
    <property type="entry name" value="Ferritin-like"/>
    <property type="match status" value="1"/>
</dbReference>
<evidence type="ECO:0000313" key="1">
    <source>
        <dbReference type="EMBL" id="PQJ11862.1"/>
    </source>
</evidence>
<reference evidence="1 2" key="1">
    <citation type="submission" date="2018-01" db="EMBL/GenBank/DDBJ databases">
        <title>A novel member of the phylum Bacteroidetes isolated from glacier ice.</title>
        <authorList>
            <person name="Liu Q."/>
            <person name="Xin Y.-H."/>
        </authorList>
    </citation>
    <scope>NUCLEOTIDE SEQUENCE [LARGE SCALE GENOMIC DNA]</scope>
    <source>
        <strain evidence="1 2">RB1R16</strain>
    </source>
</reference>
<evidence type="ECO:0000313" key="2">
    <source>
        <dbReference type="Proteomes" id="UP000239872"/>
    </source>
</evidence>
<dbReference type="Proteomes" id="UP000239872">
    <property type="component" value="Unassembled WGS sequence"/>
</dbReference>
<dbReference type="OrthoDB" id="954262at2"/>
<name>A0A2S7SY65_9BACT</name>
<protein>
    <submittedName>
        <fullName evidence="1">Dessication-associated protein</fullName>
    </submittedName>
</protein>
<dbReference type="EMBL" id="PPSL01000002">
    <property type="protein sequence ID" value="PQJ11862.1"/>
    <property type="molecule type" value="Genomic_DNA"/>
</dbReference>
<accession>A0A2S7SY65</accession>
<gene>
    <name evidence="1" type="ORF">CJD36_008695</name>
</gene>
<dbReference type="Pfam" id="PF13668">
    <property type="entry name" value="Ferritin_2"/>
    <property type="match status" value="1"/>
</dbReference>
<comment type="caution">
    <text evidence="1">The sequence shown here is derived from an EMBL/GenBank/DDBJ whole genome shotgun (WGS) entry which is preliminary data.</text>
</comment>
<dbReference type="RefSeq" id="WP_105038742.1">
    <property type="nucleotide sequence ID" value="NZ_PPSL01000002.1"/>
</dbReference>
<organism evidence="1 2">
    <name type="scientific">Flavipsychrobacter stenotrophus</name>
    <dbReference type="NCBI Taxonomy" id="2077091"/>
    <lineage>
        <taxon>Bacteria</taxon>
        <taxon>Pseudomonadati</taxon>
        <taxon>Bacteroidota</taxon>
        <taxon>Chitinophagia</taxon>
        <taxon>Chitinophagales</taxon>
        <taxon>Chitinophagaceae</taxon>
        <taxon>Flavipsychrobacter</taxon>
    </lineage>
</organism>
<keyword evidence="2" id="KW-1185">Reference proteome</keyword>
<dbReference type="InterPro" id="IPR009078">
    <property type="entry name" value="Ferritin-like_SF"/>
</dbReference>
<dbReference type="AlphaFoldDB" id="A0A2S7SY65"/>
<proteinExistence type="predicted"/>
<sequence>MNFNHILQEIEKADPEVYEKVSGRRNILKSFGSKVALAALPIALGSMFKKAYGKTTGTVISTLQFALELEYLEYNFYHTGYNTGSNTTGSLIPANDRPGFAIIESEEKMHINFLRTTIDTLGAVPFTPNGYTGDPITGNPYSPASYDFTAHGAFTTFSNYGSFLDLAAALEDTGIRAYQGQLPNLLANTNGVLTSAMQIASVEGRHASFVRLVRRFYNTPSFQYGNKPWITTNFPPSVPLQPNYMGEDNTVQKGVDITTLTGFTGYITPAAASEAFDEPMDEATVRSLIASFKL</sequence>